<evidence type="ECO:0000256" key="6">
    <source>
        <dbReference type="ARBA" id="ARBA00022989"/>
    </source>
</evidence>
<accession>A0A3S9P657</accession>
<dbReference type="AlphaFoldDB" id="A0A3S9P657"/>
<keyword evidence="7 9" id="KW-0472">Membrane</keyword>
<dbReference type="Gene3D" id="1.10.357.20">
    <property type="entry name" value="SLC41 divalent cation transporters, integral membrane domain"/>
    <property type="match status" value="1"/>
</dbReference>
<dbReference type="NCBIfam" id="TIGR00400">
    <property type="entry name" value="mgtE"/>
    <property type="match status" value="1"/>
</dbReference>
<comment type="subunit">
    <text evidence="9">Homodimer.</text>
</comment>
<dbReference type="SUPFAM" id="SSF161093">
    <property type="entry name" value="MgtE membrane domain-like"/>
    <property type="match status" value="1"/>
</dbReference>
<dbReference type="InterPro" id="IPR006667">
    <property type="entry name" value="SLC41_membr_dom"/>
</dbReference>
<dbReference type="GO" id="GO:0046872">
    <property type="term" value="F:metal ion binding"/>
    <property type="evidence" value="ECO:0007669"/>
    <property type="project" value="UniProtKB-KW"/>
</dbReference>
<reference evidence="11 12" key="1">
    <citation type="submission" date="2018-12" db="EMBL/GenBank/DDBJ databases">
        <title>Flammeovirga pectinis sp. nov., isolated from the gut of the Korean scallop, Patinopecten yessoensis.</title>
        <authorList>
            <person name="Bae J.-W."/>
            <person name="Jeong Y.-S."/>
            <person name="Kang W."/>
        </authorList>
    </citation>
    <scope>NUCLEOTIDE SEQUENCE [LARGE SCALE GENOMIC DNA]</scope>
    <source>
        <strain evidence="11 12">L12M1</strain>
    </source>
</reference>
<feature type="transmembrane region" description="Helical" evidence="9">
    <location>
        <begin position="401"/>
        <end position="427"/>
    </location>
</feature>
<dbReference type="PANTHER" id="PTHR43773:SF1">
    <property type="entry name" value="MAGNESIUM TRANSPORTER MGTE"/>
    <property type="match status" value="1"/>
</dbReference>
<dbReference type="Proteomes" id="UP000267268">
    <property type="component" value="Chromosome 1"/>
</dbReference>
<comment type="function">
    <text evidence="9">Acts as a magnesium transporter.</text>
</comment>
<keyword evidence="8" id="KW-0129">CBS domain</keyword>
<evidence type="ECO:0000256" key="9">
    <source>
        <dbReference type="RuleBase" id="RU362011"/>
    </source>
</evidence>
<dbReference type="SMART" id="SM00116">
    <property type="entry name" value="CBS"/>
    <property type="match status" value="2"/>
</dbReference>
<feature type="domain" description="CBS" evidence="10">
    <location>
        <begin position="139"/>
        <end position="202"/>
    </location>
</feature>
<organism evidence="11 12">
    <name type="scientific">Flammeovirga pectinis</name>
    <dbReference type="NCBI Taxonomy" id="2494373"/>
    <lineage>
        <taxon>Bacteria</taxon>
        <taxon>Pseudomonadati</taxon>
        <taxon>Bacteroidota</taxon>
        <taxon>Cytophagia</taxon>
        <taxon>Cytophagales</taxon>
        <taxon>Flammeovirgaceae</taxon>
        <taxon>Flammeovirga</taxon>
    </lineage>
</organism>
<dbReference type="InterPro" id="IPR036739">
    <property type="entry name" value="SLC41_membr_dom_sf"/>
</dbReference>
<keyword evidence="4 9" id="KW-0812">Transmembrane</keyword>
<evidence type="ECO:0000256" key="4">
    <source>
        <dbReference type="ARBA" id="ARBA00022692"/>
    </source>
</evidence>
<dbReference type="SUPFAM" id="SSF54631">
    <property type="entry name" value="CBS-domain pair"/>
    <property type="match status" value="1"/>
</dbReference>
<dbReference type="PANTHER" id="PTHR43773">
    <property type="entry name" value="MAGNESIUM TRANSPORTER MGTE"/>
    <property type="match status" value="1"/>
</dbReference>
<dbReference type="RefSeq" id="WP_126616593.1">
    <property type="nucleotide sequence ID" value="NZ_CP034562.1"/>
</dbReference>
<dbReference type="InterPro" id="IPR038076">
    <property type="entry name" value="MgtE_N_sf"/>
</dbReference>
<comment type="similarity">
    <text evidence="2 9">Belongs to the SLC41A transporter family.</text>
</comment>
<evidence type="ECO:0000256" key="3">
    <source>
        <dbReference type="ARBA" id="ARBA00022448"/>
    </source>
</evidence>
<dbReference type="CDD" id="cd04606">
    <property type="entry name" value="CBS_pair_Mg_transporter"/>
    <property type="match status" value="1"/>
</dbReference>
<evidence type="ECO:0000256" key="2">
    <source>
        <dbReference type="ARBA" id="ARBA00009749"/>
    </source>
</evidence>
<dbReference type="InterPro" id="IPR006669">
    <property type="entry name" value="MgtE_transporter"/>
</dbReference>
<keyword evidence="3 9" id="KW-0813">Transport</keyword>
<feature type="transmembrane region" description="Helical" evidence="9">
    <location>
        <begin position="439"/>
        <end position="464"/>
    </location>
</feature>
<dbReference type="PROSITE" id="PS51371">
    <property type="entry name" value="CBS"/>
    <property type="match status" value="2"/>
</dbReference>
<feature type="transmembrane region" description="Helical" evidence="9">
    <location>
        <begin position="292"/>
        <end position="312"/>
    </location>
</feature>
<keyword evidence="9" id="KW-0479">Metal-binding</keyword>
<protein>
    <recommendedName>
        <fullName evidence="9">Magnesium transporter MgtE</fullName>
    </recommendedName>
</protein>
<evidence type="ECO:0000256" key="1">
    <source>
        <dbReference type="ARBA" id="ARBA00004141"/>
    </source>
</evidence>
<evidence type="ECO:0000256" key="8">
    <source>
        <dbReference type="PROSITE-ProRule" id="PRU00703"/>
    </source>
</evidence>
<comment type="caution">
    <text evidence="9">Lacks conserved residue(s) required for the propagation of feature annotation.</text>
</comment>
<evidence type="ECO:0000256" key="5">
    <source>
        <dbReference type="ARBA" id="ARBA00022842"/>
    </source>
</evidence>
<dbReference type="OrthoDB" id="9790355at2"/>
<dbReference type="InterPro" id="IPR006668">
    <property type="entry name" value="Mg_transptr_MgtE_intracell_dom"/>
</dbReference>
<dbReference type="InterPro" id="IPR000644">
    <property type="entry name" value="CBS_dom"/>
</dbReference>
<evidence type="ECO:0000259" key="10">
    <source>
        <dbReference type="PROSITE" id="PS51371"/>
    </source>
</evidence>
<gene>
    <name evidence="11" type="primary">mgtE</name>
    <name evidence="11" type="ORF">EI427_15980</name>
</gene>
<dbReference type="Gene3D" id="3.10.580.10">
    <property type="entry name" value="CBS-domain"/>
    <property type="match status" value="1"/>
</dbReference>
<dbReference type="Gene3D" id="1.25.60.10">
    <property type="entry name" value="MgtE N-terminal domain-like"/>
    <property type="match status" value="1"/>
</dbReference>
<dbReference type="SUPFAM" id="SSF158791">
    <property type="entry name" value="MgtE N-terminal domain-like"/>
    <property type="match status" value="1"/>
</dbReference>
<keyword evidence="12" id="KW-1185">Reference proteome</keyword>
<keyword evidence="9" id="KW-1003">Cell membrane</keyword>
<proteinExistence type="inferred from homology"/>
<dbReference type="GO" id="GO:0005886">
    <property type="term" value="C:plasma membrane"/>
    <property type="evidence" value="ECO:0007669"/>
    <property type="project" value="UniProtKB-SubCell"/>
</dbReference>
<feature type="transmembrane region" description="Helical" evidence="9">
    <location>
        <begin position="368"/>
        <end position="389"/>
    </location>
</feature>
<name>A0A3S9P657_9BACT</name>
<evidence type="ECO:0000256" key="7">
    <source>
        <dbReference type="ARBA" id="ARBA00023136"/>
    </source>
</evidence>
<dbReference type="EMBL" id="CP034562">
    <property type="protein sequence ID" value="AZQ63668.1"/>
    <property type="molecule type" value="Genomic_DNA"/>
</dbReference>
<keyword evidence="5 9" id="KW-0460">Magnesium</keyword>
<evidence type="ECO:0000313" key="12">
    <source>
        <dbReference type="Proteomes" id="UP000267268"/>
    </source>
</evidence>
<comment type="subcellular location">
    <subcellularLocation>
        <location evidence="9">Cell membrane</location>
        <topology evidence="9">Multi-pass membrane protein</topology>
    </subcellularLocation>
    <subcellularLocation>
        <location evidence="1">Membrane</location>
        <topology evidence="1">Multi-pass membrane protein</topology>
    </subcellularLocation>
</comment>
<dbReference type="GO" id="GO:0015095">
    <property type="term" value="F:magnesium ion transmembrane transporter activity"/>
    <property type="evidence" value="ECO:0007669"/>
    <property type="project" value="UniProtKB-UniRule"/>
</dbReference>
<sequence length="466" mass="52262">MTVTNIDQRYEIVKDLIDTEDWNALKDVIGKLPTIEIVEILEKLEEQDLLLVFELFSKKEKAQIFGEFSRDLQYQIFNKLDKRAFSKIFEDMRSDERADFYQELTLEEQTSLLPYLNKQVRSNVVELSAYDSDSAGGIMTTDFATVRVWMTVREAVDKIKIDSPGKKMIYYVYVVDDEKVLLGFITLKDLILADLSDKIADLLHVDYVAAKVNDDRERAARMIEKYDLVALPILNDDHKLVGIVRHDDAIEVIVAEQTEDMEKMMGITSSNDEGDDEGYMDISVFRHFKKRVVWLVSLAIVGMISGLILHHFEAALDQMVILALYMPMLADTGGNAGSQASTVIIRALSLGEVTVKDWWTITFKEMRISILLAVCLSSIAFIKVSLLSFDTLLPGTLTLSYVAFIISLALALQVVSSTIIGAGLPIIVRKFNGDPAVVASPAITTIVDITGLLIYFSLATAFLLQV</sequence>
<dbReference type="SMART" id="SM00924">
    <property type="entry name" value="MgtE_N"/>
    <property type="match status" value="1"/>
</dbReference>
<feature type="domain" description="CBS" evidence="10">
    <location>
        <begin position="203"/>
        <end position="261"/>
    </location>
</feature>
<dbReference type="Pfam" id="PF03448">
    <property type="entry name" value="MgtE_N"/>
    <property type="match status" value="1"/>
</dbReference>
<dbReference type="Pfam" id="PF00571">
    <property type="entry name" value="CBS"/>
    <property type="match status" value="2"/>
</dbReference>
<dbReference type="InterPro" id="IPR046342">
    <property type="entry name" value="CBS_dom_sf"/>
</dbReference>
<dbReference type="Pfam" id="PF01769">
    <property type="entry name" value="MgtE"/>
    <property type="match status" value="1"/>
</dbReference>
<keyword evidence="6 9" id="KW-1133">Transmembrane helix</keyword>
<dbReference type="KEGG" id="fll:EI427_15980"/>
<evidence type="ECO:0000313" key="11">
    <source>
        <dbReference type="EMBL" id="AZQ63668.1"/>
    </source>
</evidence>